<keyword evidence="2" id="KW-1185">Reference proteome</keyword>
<name>A0A4Q2K464_9ACTN</name>
<evidence type="ECO:0000313" key="1">
    <source>
        <dbReference type="EMBL" id="RXZ54911.1"/>
    </source>
</evidence>
<dbReference type="Proteomes" id="UP000293345">
    <property type="component" value="Unassembled WGS sequence"/>
</dbReference>
<gene>
    <name evidence="1" type="ORF">ET524_10765</name>
</gene>
<evidence type="ECO:0000313" key="2">
    <source>
        <dbReference type="Proteomes" id="UP000293345"/>
    </source>
</evidence>
<reference evidence="1 2" key="1">
    <citation type="submission" date="2019-01" db="EMBL/GenBank/DDBJ databases">
        <title>Senegalimassilia sp. nov. KGMB04484 isolated human feces.</title>
        <authorList>
            <person name="Han K.-I."/>
            <person name="Kim J.-S."/>
            <person name="Lee K.C."/>
            <person name="Suh M.K."/>
            <person name="Eom M.K."/>
            <person name="Lee J.H."/>
            <person name="Park S.-H."/>
            <person name="Kang S.W."/>
            <person name="Park J.-E."/>
            <person name="Oh B.S."/>
            <person name="Yu S.Y."/>
            <person name="Choi S.-H."/>
            <person name="Lee D.H."/>
            <person name="Yoon H."/>
            <person name="Kim B.-Y."/>
            <person name="Lee J.H."/>
            <person name="Lee J.-S."/>
        </authorList>
    </citation>
    <scope>NUCLEOTIDE SEQUENCE [LARGE SCALE GENOMIC DNA]</scope>
    <source>
        <strain evidence="1 2">KGMB04484</strain>
    </source>
</reference>
<dbReference type="EMBL" id="SDPW01000001">
    <property type="protein sequence ID" value="RXZ54911.1"/>
    <property type="molecule type" value="Genomic_DNA"/>
</dbReference>
<comment type="caution">
    <text evidence="1">The sequence shown here is derived from an EMBL/GenBank/DDBJ whole genome shotgun (WGS) entry which is preliminary data.</text>
</comment>
<accession>A0A4Q2K464</accession>
<protein>
    <submittedName>
        <fullName evidence="1">Uncharacterized protein</fullName>
    </submittedName>
</protein>
<dbReference type="AlphaFoldDB" id="A0A4Q2K464"/>
<organism evidence="1 2">
    <name type="scientific">Senegalimassilia faecalis</name>
    <dbReference type="NCBI Taxonomy" id="2509433"/>
    <lineage>
        <taxon>Bacteria</taxon>
        <taxon>Bacillati</taxon>
        <taxon>Actinomycetota</taxon>
        <taxon>Coriobacteriia</taxon>
        <taxon>Coriobacteriales</taxon>
        <taxon>Coriobacteriaceae</taxon>
        <taxon>Senegalimassilia</taxon>
    </lineage>
</organism>
<sequence length="155" mass="17429">MSATVRHAACRVFLDAVAYALAVDGAFPFCEHFEHSKIQDARRAFAKAFTGVKDFNARLAQPDSRKRHFVAVSHDARNLVYDNVIKDAKFRIFHHALKFQALNVAACLRIIAIDAHNVKAIVCAVFARFLYLDVNAFASLVMRTETCVNRRTCSL</sequence>
<proteinExistence type="predicted"/>